<keyword evidence="4 5" id="KW-0342">GTP-binding</keyword>
<dbReference type="CDD" id="cd17871">
    <property type="entry name" value="GPN2"/>
    <property type="match status" value="1"/>
</dbReference>
<comment type="similarity">
    <text evidence="1 5">Belongs to the GPN-loop GTPase family.</text>
</comment>
<comment type="subunit">
    <text evidence="5">Binds to RNA polymerase II (RNAPII).</text>
</comment>
<dbReference type="Gene3D" id="3.40.50.300">
    <property type="entry name" value="P-loop containing nucleotide triphosphate hydrolases"/>
    <property type="match status" value="1"/>
</dbReference>
<dbReference type="InterPro" id="IPR004130">
    <property type="entry name" value="Gpn"/>
</dbReference>
<evidence type="ECO:0000256" key="1">
    <source>
        <dbReference type="ARBA" id="ARBA00005290"/>
    </source>
</evidence>
<proteinExistence type="inferred from homology"/>
<dbReference type="PANTHER" id="PTHR21231:SF3">
    <property type="entry name" value="GPN-LOOP GTPASE 2"/>
    <property type="match status" value="1"/>
</dbReference>
<dbReference type="GO" id="GO:0005737">
    <property type="term" value="C:cytoplasm"/>
    <property type="evidence" value="ECO:0007669"/>
    <property type="project" value="TreeGrafter"/>
</dbReference>
<gene>
    <name evidence="6" type="ORF">WJX72_002276</name>
</gene>
<dbReference type="FunFam" id="3.40.50.300:FF:000338">
    <property type="entry name" value="GPN-loop GTPase 2"/>
    <property type="match status" value="1"/>
</dbReference>
<comment type="function">
    <text evidence="5">Small GTPase required for proper localization of RNA polymerase II and III (RNAPII and RNAPIII). May act at an RNAP assembly step prior to nuclear import.</text>
</comment>
<evidence type="ECO:0000256" key="3">
    <source>
        <dbReference type="ARBA" id="ARBA00022801"/>
    </source>
</evidence>
<accession>A0AAW1R4Z1</accession>
<organism evidence="6 7">
    <name type="scientific">[Myrmecia] bisecta</name>
    <dbReference type="NCBI Taxonomy" id="41462"/>
    <lineage>
        <taxon>Eukaryota</taxon>
        <taxon>Viridiplantae</taxon>
        <taxon>Chlorophyta</taxon>
        <taxon>core chlorophytes</taxon>
        <taxon>Trebouxiophyceae</taxon>
        <taxon>Trebouxiales</taxon>
        <taxon>Trebouxiaceae</taxon>
        <taxon>Myrmecia</taxon>
    </lineage>
</organism>
<dbReference type="Proteomes" id="UP001489004">
    <property type="component" value="Unassembled WGS sequence"/>
</dbReference>
<dbReference type="InterPro" id="IPR030231">
    <property type="entry name" value="Gpn2"/>
</dbReference>
<evidence type="ECO:0000256" key="2">
    <source>
        <dbReference type="ARBA" id="ARBA00022741"/>
    </source>
</evidence>
<evidence type="ECO:0000313" key="6">
    <source>
        <dbReference type="EMBL" id="KAK9828826.1"/>
    </source>
</evidence>
<protein>
    <recommendedName>
        <fullName evidence="5">GPN-loop GTPase 2</fullName>
    </recommendedName>
</protein>
<dbReference type="EMBL" id="JALJOR010000001">
    <property type="protein sequence ID" value="KAK9828826.1"/>
    <property type="molecule type" value="Genomic_DNA"/>
</dbReference>
<dbReference type="GO" id="GO:0005525">
    <property type="term" value="F:GTP binding"/>
    <property type="evidence" value="ECO:0007669"/>
    <property type="project" value="UniProtKB-KW"/>
</dbReference>
<dbReference type="AlphaFoldDB" id="A0AAW1R4Z1"/>
<dbReference type="InterPro" id="IPR027417">
    <property type="entry name" value="P-loop_NTPase"/>
</dbReference>
<evidence type="ECO:0000256" key="4">
    <source>
        <dbReference type="ARBA" id="ARBA00023134"/>
    </source>
</evidence>
<keyword evidence="2 5" id="KW-0547">Nucleotide-binding</keyword>
<reference evidence="6 7" key="1">
    <citation type="journal article" date="2024" name="Nat. Commun.">
        <title>Phylogenomics reveals the evolutionary origins of lichenization in chlorophyte algae.</title>
        <authorList>
            <person name="Puginier C."/>
            <person name="Libourel C."/>
            <person name="Otte J."/>
            <person name="Skaloud P."/>
            <person name="Haon M."/>
            <person name="Grisel S."/>
            <person name="Petersen M."/>
            <person name="Berrin J.G."/>
            <person name="Delaux P.M."/>
            <person name="Dal Grande F."/>
            <person name="Keller J."/>
        </authorList>
    </citation>
    <scope>NUCLEOTIDE SEQUENCE [LARGE SCALE GENOMIC DNA]</scope>
    <source>
        <strain evidence="6 7">SAG 2043</strain>
    </source>
</reference>
<keyword evidence="3 5" id="KW-0378">Hydrolase</keyword>
<keyword evidence="7" id="KW-1185">Reference proteome</keyword>
<sequence>MPFGQLVIGPPGSGKTTYCNGMQQYLTLTGRKVAVINLDPANDALPYECAVDIGELVSLEAVQNELKLGPNGGLIYCMDYLESNLDWLWDKLQPLEKDGYYFLFDCPGQVELFTLHSNLKHIVEQLTGKRSYRLAAVHLVDAHLCSDPAKYISALLLSLSTMLHLELPHINVLSKMDLIEAYGQLDFNLDYYTEVQDLSKLVDHMGDDLFSRRFQKLSRGLCEVVEDFALLHFVPLAIEDTDSVKNVVALVDKSNGYVFSNMPSGDSPYPPEFLFGAGTIAGLRDAAAVSQEKYMADRDVVEQ</sequence>
<dbReference type="GO" id="GO:0003924">
    <property type="term" value="F:GTPase activity"/>
    <property type="evidence" value="ECO:0007669"/>
    <property type="project" value="TreeGrafter"/>
</dbReference>
<comment type="caution">
    <text evidence="6">The sequence shown here is derived from an EMBL/GenBank/DDBJ whole genome shotgun (WGS) entry which is preliminary data.</text>
</comment>
<evidence type="ECO:0000256" key="5">
    <source>
        <dbReference type="RuleBase" id="RU365059"/>
    </source>
</evidence>
<dbReference type="PANTHER" id="PTHR21231">
    <property type="entry name" value="XPA-BINDING PROTEIN 1-RELATED"/>
    <property type="match status" value="1"/>
</dbReference>
<dbReference type="SUPFAM" id="SSF52540">
    <property type="entry name" value="P-loop containing nucleoside triphosphate hydrolases"/>
    <property type="match status" value="1"/>
</dbReference>
<name>A0AAW1R4Z1_9CHLO</name>
<evidence type="ECO:0000313" key="7">
    <source>
        <dbReference type="Proteomes" id="UP001489004"/>
    </source>
</evidence>
<dbReference type="Pfam" id="PF03029">
    <property type="entry name" value="ATP_bind_1"/>
    <property type="match status" value="1"/>
</dbReference>